<evidence type="ECO:0000313" key="4">
    <source>
        <dbReference type="Proteomes" id="UP000260773"/>
    </source>
</evidence>
<comment type="caution">
    <text evidence="3">The sequence shown here is derived from an EMBL/GenBank/DDBJ whole genome shotgun (WGS) entry which is preliminary data.</text>
</comment>
<dbReference type="InterPro" id="IPR004380">
    <property type="entry name" value="Asp_race"/>
</dbReference>
<protein>
    <submittedName>
        <fullName evidence="3">Aspartate/glutamate racemase family protein</fullName>
    </submittedName>
</protein>
<accession>A0A3E2TH84</accession>
<reference evidence="3 4" key="1">
    <citation type="submission" date="2018-08" db="EMBL/GenBank/DDBJ databases">
        <title>A genome reference for cultivated species of the human gut microbiota.</title>
        <authorList>
            <person name="Zou Y."/>
            <person name="Xue W."/>
            <person name="Luo G."/>
        </authorList>
    </citation>
    <scope>NUCLEOTIDE SEQUENCE [LARGE SCALE GENOMIC DNA]</scope>
    <source>
        <strain evidence="3 4">AF45-17</strain>
    </source>
</reference>
<organism evidence="3 4">
    <name type="scientific">Coprococcus catus</name>
    <dbReference type="NCBI Taxonomy" id="116085"/>
    <lineage>
        <taxon>Bacteria</taxon>
        <taxon>Bacillati</taxon>
        <taxon>Bacillota</taxon>
        <taxon>Clostridia</taxon>
        <taxon>Lachnospirales</taxon>
        <taxon>Lachnospiraceae</taxon>
        <taxon>Coprococcus</taxon>
    </lineage>
</organism>
<dbReference type="InterPro" id="IPR001920">
    <property type="entry name" value="Asp/Glu_race"/>
</dbReference>
<evidence type="ECO:0000256" key="2">
    <source>
        <dbReference type="ARBA" id="ARBA00023235"/>
    </source>
</evidence>
<dbReference type="InterPro" id="IPR015942">
    <property type="entry name" value="Asp/Glu/hydantoin_racemase"/>
</dbReference>
<dbReference type="Proteomes" id="UP000260773">
    <property type="component" value="Unassembled WGS sequence"/>
</dbReference>
<dbReference type="AlphaFoldDB" id="A0A3E2TH84"/>
<gene>
    <name evidence="3" type="ORF">DW070_13635</name>
</gene>
<evidence type="ECO:0000313" key="3">
    <source>
        <dbReference type="EMBL" id="RGB75748.1"/>
    </source>
</evidence>
<comment type="similarity">
    <text evidence="1">Belongs to the aspartate/glutamate racemases family.</text>
</comment>
<dbReference type="EMBL" id="QVEP01000043">
    <property type="protein sequence ID" value="RGB75748.1"/>
    <property type="molecule type" value="Genomic_DNA"/>
</dbReference>
<evidence type="ECO:0000256" key="1">
    <source>
        <dbReference type="ARBA" id="ARBA00007847"/>
    </source>
</evidence>
<dbReference type="NCBIfam" id="TIGR00035">
    <property type="entry name" value="asp_race"/>
    <property type="match status" value="1"/>
</dbReference>
<dbReference type="PANTHER" id="PTHR21198:SF7">
    <property type="entry name" value="ASPARTATE-GLUTAMATE RACEMASE FAMILY"/>
    <property type="match status" value="1"/>
</dbReference>
<dbReference type="SUPFAM" id="SSF53681">
    <property type="entry name" value="Aspartate/glutamate racemase"/>
    <property type="match status" value="2"/>
</dbReference>
<proteinExistence type="inferred from homology"/>
<dbReference type="PANTHER" id="PTHR21198">
    <property type="entry name" value="GLUTAMATE RACEMASE"/>
    <property type="match status" value="1"/>
</dbReference>
<sequence>MKDAIGVIGGMGPLASQLFYKMITEHTAAECDQDHVPLLILSDVTMPDRTGAILDGKYDAPYNRLMEDAKFLEEYGCTAVVVTCNTAHFFMDMIEHELRIPFISMIRESAKEVASLHPGSVVAVLATDGTVKAGLYQRALEAENLIPWVPDADIQKEVMHQIYDRIKKGLPCDKASWQKIEDACLEAGCSRVLLACTELSVIKNDEKLSDWYIDPMEILAKRVIEFSGKKYQ</sequence>
<keyword evidence="2" id="KW-0413">Isomerase</keyword>
<dbReference type="Gene3D" id="3.40.50.1860">
    <property type="match status" value="2"/>
</dbReference>
<dbReference type="GO" id="GO:0047661">
    <property type="term" value="F:amino-acid racemase activity"/>
    <property type="evidence" value="ECO:0007669"/>
    <property type="project" value="InterPro"/>
</dbReference>
<name>A0A3E2TH84_9FIRM</name>
<dbReference type="Pfam" id="PF01177">
    <property type="entry name" value="Asp_Glu_race"/>
    <property type="match status" value="1"/>
</dbReference>